<evidence type="ECO:0000256" key="7">
    <source>
        <dbReference type="ARBA" id="ARBA00023004"/>
    </source>
</evidence>
<protein>
    <submittedName>
        <fullName evidence="13">Mitochondrial transcription termination factor family protein</fullName>
    </submittedName>
</protein>
<evidence type="ECO:0000256" key="5">
    <source>
        <dbReference type="ARBA" id="ARBA00022723"/>
    </source>
</evidence>
<keyword evidence="9 12" id="KW-0472">Membrane</keyword>
<dbReference type="GO" id="GO:0016020">
    <property type="term" value="C:membrane"/>
    <property type="evidence" value="ECO:0007669"/>
    <property type="project" value="UniProtKB-SubCell"/>
</dbReference>
<dbReference type="Gene3D" id="1.10.630.10">
    <property type="entry name" value="Cytochrome P450"/>
    <property type="match status" value="1"/>
</dbReference>
<dbReference type="CDD" id="cd11072">
    <property type="entry name" value="CYP71-like"/>
    <property type="match status" value="1"/>
</dbReference>
<evidence type="ECO:0000256" key="6">
    <source>
        <dbReference type="ARBA" id="ARBA00023002"/>
    </source>
</evidence>
<comment type="caution">
    <text evidence="13">The sequence shown here is derived from an EMBL/GenBank/DDBJ whole genome shotgun (WGS) entry which is preliminary data.</text>
</comment>
<feature type="transmembrane region" description="Helical" evidence="12">
    <location>
        <begin position="168"/>
        <end position="194"/>
    </location>
</feature>
<evidence type="ECO:0000256" key="3">
    <source>
        <dbReference type="ARBA" id="ARBA00010617"/>
    </source>
</evidence>
<dbReference type="FunFam" id="1.10.630.10:FF:000011">
    <property type="entry name" value="Cytochrome P450 83B1"/>
    <property type="match status" value="1"/>
</dbReference>
<sequence>MFREGGDKAARSMIHKDEGIDDDVTHRIKVGWLKWRVVTGVLCDKKVPLKLKGKFYRMAIRPALLYGSECWAIKKDYVRRMEAVEIRMLRWTCGRTLRDLTPNSTIRKSLGVDAVRRVESIIVDGARKRGRPMRKWVDCLRSDLKELALTEDMASDRKVWRLKTRFELYLFILTMDWTGTVLAVAALILLFQVLPWKTRAKTKRLPPGPRGLPILGNLLMVGSKPHRDLRLLALKYGPIMHLRFGFMPVIVVSSPEAAELFLKTHDLVFASRPPHEASKCICYNQQNLAFSPYGSYWRNMRKMCTLELLSNHKITSFRSMRKQELDLLVRRIREAATSAVAVDLSSEVTSFSTDVSCRMIIGKKYNRDDFGEKGFTATLREAMQIGSCFNLADYIPQIRVLDLQRLTKRMKAIAKDFDDFCEKIIEEHVQSEDENRVKDFVDVMLGFVGSEETHEYRVERDTIKAIILDMLAASMDSSAATIDWTMTELIRHPRVTKKLRNELESVVGTKRMVEESDLEKLEYLDMVIKESFRLHPAAPLLAPHAAREDCMVNGFHIPKDARIMINAWAIGRDQRVWTDADEFYPERFVGSDIDLGGHNFELIPFGSGRRGCPGMQLALTVVRLVVAQLVHCFDWELPDNMLPTELDMTEDFGLVCPRACHLLVIPTWRLKTF</sequence>
<keyword evidence="14" id="KW-1185">Reference proteome</keyword>
<keyword evidence="12" id="KW-0812">Transmembrane</keyword>
<dbReference type="GO" id="GO:0004497">
    <property type="term" value="F:monooxygenase activity"/>
    <property type="evidence" value="ECO:0007669"/>
    <property type="project" value="UniProtKB-KW"/>
</dbReference>
<keyword evidence="4 10" id="KW-0349">Heme</keyword>
<name>A0A6A2X5J1_HIBSY</name>
<dbReference type="GO" id="GO:0016705">
    <property type="term" value="F:oxidoreductase activity, acting on paired donors, with incorporation or reduction of molecular oxygen"/>
    <property type="evidence" value="ECO:0007669"/>
    <property type="project" value="InterPro"/>
</dbReference>
<evidence type="ECO:0000313" key="14">
    <source>
        <dbReference type="Proteomes" id="UP000436088"/>
    </source>
</evidence>
<comment type="similarity">
    <text evidence="3 11">Belongs to the cytochrome P450 family.</text>
</comment>
<keyword evidence="7 10" id="KW-0408">Iron</keyword>
<evidence type="ECO:0000256" key="8">
    <source>
        <dbReference type="ARBA" id="ARBA00023033"/>
    </source>
</evidence>
<evidence type="ECO:0000256" key="4">
    <source>
        <dbReference type="ARBA" id="ARBA00022617"/>
    </source>
</evidence>
<dbReference type="PANTHER" id="PTHR47943">
    <property type="entry name" value="CYTOCHROME P450 93A3-LIKE"/>
    <property type="match status" value="1"/>
</dbReference>
<feature type="binding site" description="axial binding residue" evidence="10">
    <location>
        <position position="612"/>
    </location>
    <ligand>
        <name>heme</name>
        <dbReference type="ChEBI" id="CHEBI:30413"/>
    </ligand>
    <ligandPart>
        <name>Fe</name>
        <dbReference type="ChEBI" id="CHEBI:18248"/>
    </ligandPart>
</feature>
<reference evidence="13" key="1">
    <citation type="submission" date="2019-09" db="EMBL/GenBank/DDBJ databases">
        <title>Draft genome information of white flower Hibiscus syriacus.</title>
        <authorList>
            <person name="Kim Y.-M."/>
        </authorList>
    </citation>
    <scope>NUCLEOTIDE SEQUENCE [LARGE SCALE GENOMIC DNA]</scope>
    <source>
        <strain evidence="13">YM2019G1</strain>
    </source>
</reference>
<keyword evidence="6 11" id="KW-0560">Oxidoreductase</keyword>
<dbReference type="PANTHER" id="PTHR47943:SF2">
    <property type="entry name" value="CYTOCHROME P450"/>
    <property type="match status" value="1"/>
</dbReference>
<evidence type="ECO:0000256" key="9">
    <source>
        <dbReference type="ARBA" id="ARBA00023136"/>
    </source>
</evidence>
<evidence type="ECO:0000256" key="10">
    <source>
        <dbReference type="PIRSR" id="PIRSR602401-1"/>
    </source>
</evidence>
<evidence type="ECO:0000256" key="12">
    <source>
        <dbReference type="SAM" id="Phobius"/>
    </source>
</evidence>
<dbReference type="GO" id="GO:0005506">
    <property type="term" value="F:iron ion binding"/>
    <property type="evidence" value="ECO:0007669"/>
    <property type="project" value="InterPro"/>
</dbReference>
<organism evidence="13 14">
    <name type="scientific">Hibiscus syriacus</name>
    <name type="common">Rose of Sharon</name>
    <dbReference type="NCBI Taxonomy" id="106335"/>
    <lineage>
        <taxon>Eukaryota</taxon>
        <taxon>Viridiplantae</taxon>
        <taxon>Streptophyta</taxon>
        <taxon>Embryophyta</taxon>
        <taxon>Tracheophyta</taxon>
        <taxon>Spermatophyta</taxon>
        <taxon>Magnoliopsida</taxon>
        <taxon>eudicotyledons</taxon>
        <taxon>Gunneridae</taxon>
        <taxon>Pentapetalae</taxon>
        <taxon>rosids</taxon>
        <taxon>malvids</taxon>
        <taxon>Malvales</taxon>
        <taxon>Malvaceae</taxon>
        <taxon>Malvoideae</taxon>
        <taxon>Hibiscus</taxon>
    </lineage>
</organism>
<keyword evidence="8 11" id="KW-0503">Monooxygenase</keyword>
<dbReference type="EMBL" id="VEPZ02001512">
    <property type="protein sequence ID" value="KAE8670281.1"/>
    <property type="molecule type" value="Genomic_DNA"/>
</dbReference>
<dbReference type="InterPro" id="IPR036396">
    <property type="entry name" value="Cyt_P450_sf"/>
</dbReference>
<dbReference type="PRINTS" id="PR00385">
    <property type="entry name" value="P450"/>
</dbReference>
<dbReference type="InterPro" id="IPR001128">
    <property type="entry name" value="Cyt_P450"/>
</dbReference>
<dbReference type="GO" id="GO:0020037">
    <property type="term" value="F:heme binding"/>
    <property type="evidence" value="ECO:0007669"/>
    <property type="project" value="InterPro"/>
</dbReference>
<dbReference type="PROSITE" id="PS00086">
    <property type="entry name" value="CYTOCHROME_P450"/>
    <property type="match status" value="1"/>
</dbReference>
<evidence type="ECO:0000256" key="2">
    <source>
        <dbReference type="ARBA" id="ARBA00004370"/>
    </source>
</evidence>
<comment type="subcellular location">
    <subcellularLocation>
        <location evidence="2">Membrane</location>
    </subcellularLocation>
</comment>
<dbReference type="AlphaFoldDB" id="A0A6A2X5J1"/>
<dbReference type="Pfam" id="PF00067">
    <property type="entry name" value="p450"/>
    <property type="match status" value="1"/>
</dbReference>
<proteinExistence type="inferred from homology"/>
<dbReference type="InterPro" id="IPR017972">
    <property type="entry name" value="Cyt_P450_CS"/>
</dbReference>
<evidence type="ECO:0000256" key="11">
    <source>
        <dbReference type="RuleBase" id="RU000461"/>
    </source>
</evidence>
<keyword evidence="12" id="KW-1133">Transmembrane helix</keyword>
<keyword evidence="5 10" id="KW-0479">Metal-binding</keyword>
<gene>
    <name evidence="13" type="ORF">F3Y22_tig00112159pilonHSYRG00160</name>
</gene>
<dbReference type="PRINTS" id="PR00463">
    <property type="entry name" value="EP450I"/>
</dbReference>
<dbReference type="SUPFAM" id="SSF48264">
    <property type="entry name" value="Cytochrome P450"/>
    <property type="match status" value="1"/>
</dbReference>
<evidence type="ECO:0000313" key="13">
    <source>
        <dbReference type="EMBL" id="KAE8670281.1"/>
    </source>
</evidence>
<accession>A0A6A2X5J1</accession>
<evidence type="ECO:0000256" key="1">
    <source>
        <dbReference type="ARBA" id="ARBA00001971"/>
    </source>
</evidence>
<dbReference type="InterPro" id="IPR002401">
    <property type="entry name" value="Cyt_P450_E_grp-I"/>
</dbReference>
<comment type="cofactor">
    <cofactor evidence="1 10">
        <name>heme</name>
        <dbReference type="ChEBI" id="CHEBI:30413"/>
    </cofactor>
</comment>
<dbReference type="Proteomes" id="UP000436088">
    <property type="component" value="Unassembled WGS sequence"/>
</dbReference>